<dbReference type="RefSeq" id="XP_007365180.1">
    <property type="nucleotide sequence ID" value="XM_007365118.1"/>
</dbReference>
<evidence type="ECO:0000313" key="2">
    <source>
        <dbReference type="EMBL" id="EJF61925.1"/>
    </source>
</evidence>
<proteinExistence type="predicted"/>
<protein>
    <submittedName>
        <fullName evidence="2">Uncharacterized protein</fullName>
    </submittedName>
</protein>
<feature type="compositionally biased region" description="Low complexity" evidence="1">
    <location>
        <begin position="132"/>
        <end position="144"/>
    </location>
</feature>
<feature type="region of interest" description="Disordered" evidence="1">
    <location>
        <begin position="1"/>
        <end position="98"/>
    </location>
</feature>
<gene>
    <name evidence="2" type="ORF">DICSQDRAFT_169505</name>
</gene>
<feature type="compositionally biased region" description="Acidic residues" evidence="1">
    <location>
        <begin position="87"/>
        <end position="98"/>
    </location>
</feature>
<accession>R7T1T8</accession>
<dbReference type="EMBL" id="JH719407">
    <property type="protein sequence ID" value="EJF61925.1"/>
    <property type="molecule type" value="Genomic_DNA"/>
</dbReference>
<evidence type="ECO:0000256" key="1">
    <source>
        <dbReference type="SAM" id="MobiDB-lite"/>
    </source>
</evidence>
<feature type="compositionally biased region" description="Low complexity" evidence="1">
    <location>
        <begin position="8"/>
        <end position="33"/>
    </location>
</feature>
<organism evidence="2 3">
    <name type="scientific">Dichomitus squalens (strain LYAD-421)</name>
    <name type="common">Western red white-rot fungus</name>
    <dbReference type="NCBI Taxonomy" id="732165"/>
    <lineage>
        <taxon>Eukaryota</taxon>
        <taxon>Fungi</taxon>
        <taxon>Dikarya</taxon>
        <taxon>Basidiomycota</taxon>
        <taxon>Agaricomycotina</taxon>
        <taxon>Agaricomycetes</taxon>
        <taxon>Polyporales</taxon>
        <taxon>Polyporaceae</taxon>
        <taxon>Dichomitus</taxon>
    </lineage>
</organism>
<feature type="compositionally biased region" description="Polar residues" evidence="1">
    <location>
        <begin position="118"/>
        <end position="129"/>
    </location>
</feature>
<dbReference type="HOGENOM" id="CLU_1722316_0_0_1"/>
<name>R7T1T8_DICSQ</name>
<reference evidence="2 3" key="1">
    <citation type="journal article" date="2012" name="Science">
        <title>The Paleozoic origin of enzymatic lignin decomposition reconstructed from 31 fungal genomes.</title>
        <authorList>
            <person name="Floudas D."/>
            <person name="Binder M."/>
            <person name="Riley R."/>
            <person name="Barry K."/>
            <person name="Blanchette R.A."/>
            <person name="Henrissat B."/>
            <person name="Martinez A.T."/>
            <person name="Otillar R."/>
            <person name="Spatafora J.W."/>
            <person name="Yadav J.S."/>
            <person name="Aerts A."/>
            <person name="Benoit I."/>
            <person name="Boyd A."/>
            <person name="Carlson A."/>
            <person name="Copeland A."/>
            <person name="Coutinho P.M."/>
            <person name="de Vries R.P."/>
            <person name="Ferreira P."/>
            <person name="Findley K."/>
            <person name="Foster B."/>
            <person name="Gaskell J."/>
            <person name="Glotzer D."/>
            <person name="Gorecki P."/>
            <person name="Heitman J."/>
            <person name="Hesse C."/>
            <person name="Hori C."/>
            <person name="Igarashi K."/>
            <person name="Jurgens J.A."/>
            <person name="Kallen N."/>
            <person name="Kersten P."/>
            <person name="Kohler A."/>
            <person name="Kuees U."/>
            <person name="Kumar T.K.A."/>
            <person name="Kuo A."/>
            <person name="LaButti K."/>
            <person name="Larrondo L.F."/>
            <person name="Lindquist E."/>
            <person name="Ling A."/>
            <person name="Lombard V."/>
            <person name="Lucas S."/>
            <person name="Lundell T."/>
            <person name="Martin R."/>
            <person name="McLaughlin D.J."/>
            <person name="Morgenstern I."/>
            <person name="Morin E."/>
            <person name="Murat C."/>
            <person name="Nagy L.G."/>
            <person name="Nolan M."/>
            <person name="Ohm R.A."/>
            <person name="Patyshakuliyeva A."/>
            <person name="Rokas A."/>
            <person name="Ruiz-Duenas F.J."/>
            <person name="Sabat G."/>
            <person name="Salamov A."/>
            <person name="Samejima M."/>
            <person name="Schmutz J."/>
            <person name="Slot J.C."/>
            <person name="St John F."/>
            <person name="Stenlid J."/>
            <person name="Sun H."/>
            <person name="Sun S."/>
            <person name="Syed K."/>
            <person name="Tsang A."/>
            <person name="Wiebenga A."/>
            <person name="Young D."/>
            <person name="Pisabarro A."/>
            <person name="Eastwood D.C."/>
            <person name="Martin F."/>
            <person name="Cullen D."/>
            <person name="Grigoriev I.V."/>
            <person name="Hibbett D.S."/>
        </authorList>
    </citation>
    <scope>NUCLEOTIDE SEQUENCE [LARGE SCALE GENOMIC DNA]</scope>
    <source>
        <strain evidence="2 3">LYAD-421 SS1</strain>
    </source>
</reference>
<dbReference type="Proteomes" id="UP000053319">
    <property type="component" value="Unassembled WGS sequence"/>
</dbReference>
<dbReference type="GeneID" id="18838975"/>
<sequence>MPRRKKAQLAAAARAQAGLARAHQAAQMEAQAQEPSVEPLPEDTIASEPSHDPFEDADFPESPRDLPIVDSPAAVEFPEDAGRGDQSGEESVEELEGDELLKNLENEAQSAYVRLSRLKSSQQWTQAENKISRYSPPYSPRQPSEGAYKGDD</sequence>
<dbReference type="AlphaFoldDB" id="R7T1T8"/>
<evidence type="ECO:0000313" key="3">
    <source>
        <dbReference type="Proteomes" id="UP000053319"/>
    </source>
</evidence>
<feature type="region of interest" description="Disordered" evidence="1">
    <location>
        <begin position="117"/>
        <end position="152"/>
    </location>
</feature>
<dbReference type="KEGG" id="dsq:DICSQDRAFT_169505"/>